<gene>
    <name evidence="1" type="ORF">Hypma_005590</name>
</gene>
<organism evidence="1 2">
    <name type="scientific">Hypsizygus marmoreus</name>
    <name type="common">White beech mushroom</name>
    <name type="synonym">Agaricus marmoreus</name>
    <dbReference type="NCBI Taxonomy" id="39966"/>
    <lineage>
        <taxon>Eukaryota</taxon>
        <taxon>Fungi</taxon>
        <taxon>Dikarya</taxon>
        <taxon>Basidiomycota</taxon>
        <taxon>Agaricomycotina</taxon>
        <taxon>Agaricomycetes</taxon>
        <taxon>Agaricomycetidae</taxon>
        <taxon>Agaricales</taxon>
        <taxon>Tricholomatineae</taxon>
        <taxon>Lyophyllaceae</taxon>
        <taxon>Hypsizygus</taxon>
    </lineage>
</organism>
<keyword evidence="2" id="KW-1185">Reference proteome</keyword>
<protein>
    <submittedName>
        <fullName evidence="1">Uncharacterized protein</fullName>
    </submittedName>
</protein>
<dbReference type="Proteomes" id="UP000076154">
    <property type="component" value="Unassembled WGS sequence"/>
</dbReference>
<accession>A0A369K6T0</accession>
<evidence type="ECO:0000313" key="2">
    <source>
        <dbReference type="Proteomes" id="UP000076154"/>
    </source>
</evidence>
<reference evidence="1" key="1">
    <citation type="submission" date="2018-04" db="EMBL/GenBank/DDBJ databases">
        <title>Whole genome sequencing of Hypsizygus marmoreus.</title>
        <authorList>
            <person name="Choi I.-G."/>
            <person name="Min B."/>
            <person name="Kim J.-G."/>
            <person name="Kim S."/>
            <person name="Oh Y.-L."/>
            <person name="Kong W.-S."/>
            <person name="Park H."/>
            <person name="Jeong J."/>
            <person name="Song E.-S."/>
        </authorList>
    </citation>
    <scope>NUCLEOTIDE SEQUENCE [LARGE SCALE GENOMIC DNA]</scope>
    <source>
        <strain evidence="1">51987-8</strain>
    </source>
</reference>
<sequence length="121" mass="13408">MDDDDDDTFEDLDIVSEHMPPSSLGSSVLNTSSSLEARLDVLTDFARGIGAYNQSQPILQPWAAASAIEKQLSLIHDRPYSDECAVLTSTIWQNIQSLEHYNNITAPSLKVARSIILIAFW</sequence>
<dbReference type="AlphaFoldDB" id="A0A369K6T0"/>
<comment type="caution">
    <text evidence="1">The sequence shown here is derived from an EMBL/GenBank/DDBJ whole genome shotgun (WGS) entry which is preliminary data.</text>
</comment>
<dbReference type="EMBL" id="LUEZ02000028">
    <property type="protein sequence ID" value="RDB26596.1"/>
    <property type="molecule type" value="Genomic_DNA"/>
</dbReference>
<name>A0A369K6T0_HYPMA</name>
<evidence type="ECO:0000313" key="1">
    <source>
        <dbReference type="EMBL" id="RDB26596.1"/>
    </source>
</evidence>
<proteinExistence type="predicted"/>
<feature type="non-terminal residue" evidence="1">
    <location>
        <position position="121"/>
    </location>
</feature>
<dbReference type="InParanoid" id="A0A369K6T0"/>